<keyword evidence="3" id="KW-1185">Reference proteome</keyword>
<dbReference type="VEuPathDB" id="FungiDB:BO72DRAFT_309081"/>
<evidence type="ECO:0000313" key="3">
    <source>
        <dbReference type="Proteomes" id="UP000249789"/>
    </source>
</evidence>
<organism evidence="2 3">
    <name type="scientific">Aspergillus fijiensis CBS 313.89</name>
    <dbReference type="NCBI Taxonomy" id="1448319"/>
    <lineage>
        <taxon>Eukaryota</taxon>
        <taxon>Fungi</taxon>
        <taxon>Dikarya</taxon>
        <taxon>Ascomycota</taxon>
        <taxon>Pezizomycotina</taxon>
        <taxon>Eurotiomycetes</taxon>
        <taxon>Eurotiomycetidae</taxon>
        <taxon>Eurotiales</taxon>
        <taxon>Aspergillaceae</taxon>
        <taxon>Aspergillus</taxon>
    </lineage>
</organism>
<feature type="compositionally biased region" description="Polar residues" evidence="1">
    <location>
        <begin position="148"/>
        <end position="157"/>
    </location>
</feature>
<reference evidence="2 3" key="1">
    <citation type="submission" date="2018-02" db="EMBL/GenBank/DDBJ databases">
        <title>The genomes of Aspergillus section Nigri reveals drivers in fungal speciation.</title>
        <authorList>
            <consortium name="DOE Joint Genome Institute"/>
            <person name="Vesth T.C."/>
            <person name="Nybo J."/>
            <person name="Theobald S."/>
            <person name="Brandl J."/>
            <person name="Frisvad J.C."/>
            <person name="Nielsen K.F."/>
            <person name="Lyhne E.K."/>
            <person name="Kogle M.E."/>
            <person name="Kuo A."/>
            <person name="Riley R."/>
            <person name="Clum A."/>
            <person name="Nolan M."/>
            <person name="Lipzen A."/>
            <person name="Salamov A."/>
            <person name="Henrissat B."/>
            <person name="Wiebenga A."/>
            <person name="De vries R.P."/>
            <person name="Grigoriev I.V."/>
            <person name="Mortensen U.H."/>
            <person name="Andersen M.R."/>
            <person name="Baker S.E."/>
        </authorList>
    </citation>
    <scope>NUCLEOTIDE SEQUENCE [LARGE SCALE GENOMIC DNA]</scope>
    <source>
        <strain evidence="2 3">CBS 313.89</strain>
    </source>
</reference>
<dbReference type="RefSeq" id="XP_040795743.1">
    <property type="nucleotide sequence ID" value="XM_040940490.1"/>
</dbReference>
<protein>
    <submittedName>
        <fullName evidence="2">Uncharacterized protein</fullName>
    </submittedName>
</protein>
<dbReference type="GeneID" id="63857823"/>
<dbReference type="AlphaFoldDB" id="A0A8G1VU41"/>
<gene>
    <name evidence="2" type="ORF">BO72DRAFT_309081</name>
</gene>
<dbReference type="Proteomes" id="UP000249789">
    <property type="component" value="Unassembled WGS sequence"/>
</dbReference>
<feature type="region of interest" description="Disordered" evidence="1">
    <location>
        <begin position="132"/>
        <end position="157"/>
    </location>
</feature>
<dbReference type="OrthoDB" id="10392272at2759"/>
<evidence type="ECO:0000313" key="2">
    <source>
        <dbReference type="EMBL" id="RAK71731.1"/>
    </source>
</evidence>
<proteinExistence type="predicted"/>
<accession>A0A8G1VU41</accession>
<evidence type="ECO:0000256" key="1">
    <source>
        <dbReference type="SAM" id="MobiDB-lite"/>
    </source>
</evidence>
<sequence length="157" mass="17433">MTSAVIADGFWPRKIVVRAVGARAHLTYLELLRAYTSIVPDISTLQLRLGIASALDLMIVDIETVKARGSTWFPESKFCTLCGSGSHRIASHRIASWSNCLCLVGFPIASSTVVGVDQTRHMDHILIFPHEDRSQGSSASTRTEETKYQQNSRIYHE</sequence>
<name>A0A8G1VU41_9EURO</name>
<dbReference type="EMBL" id="KZ824711">
    <property type="protein sequence ID" value="RAK71731.1"/>
    <property type="molecule type" value="Genomic_DNA"/>
</dbReference>